<proteinExistence type="predicted"/>
<dbReference type="STRING" id="665467.SAMN02982931_00630"/>
<feature type="compositionally biased region" description="Basic residues" evidence="1">
    <location>
        <begin position="398"/>
        <end position="410"/>
    </location>
</feature>
<name>A0A1G6AHI7_9HYPH</name>
<dbReference type="OrthoDB" id="9790469at2"/>
<dbReference type="RefSeq" id="WP_090874722.1">
    <property type="nucleotide sequence ID" value="NZ_FMXQ01000001.1"/>
</dbReference>
<reference evidence="2 3" key="1">
    <citation type="submission" date="2016-10" db="EMBL/GenBank/DDBJ databases">
        <authorList>
            <person name="de Groot N.N."/>
        </authorList>
    </citation>
    <scope>NUCLEOTIDE SEQUENCE [LARGE SCALE GENOMIC DNA]</scope>
    <source>
        <strain evidence="2 3">ATCC 35022</strain>
    </source>
</reference>
<dbReference type="AlphaFoldDB" id="A0A1G6AHI7"/>
<sequence length="433" mass="47129">MPGNQPRHAEVRGRSAGLEARTSLPRGARPFHDFATLLRAEGFPIATDQTIAFLEGIALLGPRTMRDIYWAAWSTLAPPPNRAGEFDALFHAFFHDEAELGTRAESMPEEDAPARESAAADLDPAIAERANESGQAASETEALSVKAFEAMTGDARLALMQRRLQARAPQRRGYRRAPCRRGDRLDLRRSLSAMVHHDPGAIRPVWTRRADRFRRVLLLIDISGSMKRETDDYLRFAHALTRALPAVETFSFGTRLTRLTLSLRHKDIDRALAEIAPSVADWQGGTRIGDSLAAFLAIPRFARASRGALVVVLSDGLERGDPDQMVDAVRRLAARSWRLAWLTPLAADPDFSPETAALKAILGVVDHLGIGAGIESLCDFIEGSARLGATAPAPGRSGGHHGHPDHRRPSPHLATGRPAMAGRTDAAANLRPL</sequence>
<dbReference type="CDD" id="cd00198">
    <property type="entry name" value="vWFA"/>
    <property type="match status" value="1"/>
</dbReference>
<dbReference type="Pfam" id="PF05762">
    <property type="entry name" value="VWA_CoxE"/>
    <property type="match status" value="1"/>
</dbReference>
<dbReference type="PIRSF" id="PIRSF010256">
    <property type="entry name" value="CoxE_vWa"/>
    <property type="match status" value="1"/>
</dbReference>
<feature type="region of interest" description="Disordered" evidence="1">
    <location>
        <begin position="389"/>
        <end position="433"/>
    </location>
</feature>
<evidence type="ECO:0000313" key="2">
    <source>
        <dbReference type="EMBL" id="SDB07882.1"/>
    </source>
</evidence>
<dbReference type="InterPro" id="IPR011195">
    <property type="entry name" value="UCP010256"/>
</dbReference>
<dbReference type="Proteomes" id="UP000199071">
    <property type="component" value="Unassembled WGS sequence"/>
</dbReference>
<feature type="region of interest" description="Disordered" evidence="1">
    <location>
        <begin position="1"/>
        <end position="23"/>
    </location>
</feature>
<evidence type="ECO:0000256" key="1">
    <source>
        <dbReference type="SAM" id="MobiDB-lite"/>
    </source>
</evidence>
<organism evidence="2 3">
    <name type="scientific">Bauldia litoralis</name>
    <dbReference type="NCBI Taxonomy" id="665467"/>
    <lineage>
        <taxon>Bacteria</taxon>
        <taxon>Pseudomonadati</taxon>
        <taxon>Pseudomonadota</taxon>
        <taxon>Alphaproteobacteria</taxon>
        <taxon>Hyphomicrobiales</taxon>
        <taxon>Kaistiaceae</taxon>
        <taxon>Bauldia</taxon>
    </lineage>
</organism>
<gene>
    <name evidence="2" type="ORF">SAMN02982931_00630</name>
</gene>
<dbReference type="PANTHER" id="PTHR39338">
    <property type="entry name" value="BLL5662 PROTEIN-RELATED"/>
    <property type="match status" value="1"/>
</dbReference>
<evidence type="ECO:0000313" key="3">
    <source>
        <dbReference type="Proteomes" id="UP000199071"/>
    </source>
</evidence>
<evidence type="ECO:0008006" key="4">
    <source>
        <dbReference type="Google" id="ProtNLM"/>
    </source>
</evidence>
<dbReference type="EMBL" id="FMXQ01000001">
    <property type="protein sequence ID" value="SDB07882.1"/>
    <property type="molecule type" value="Genomic_DNA"/>
</dbReference>
<accession>A0A1G6AHI7</accession>
<keyword evidence="3" id="KW-1185">Reference proteome</keyword>
<dbReference type="Gene3D" id="3.40.50.410">
    <property type="entry name" value="von Willebrand factor, type A domain"/>
    <property type="match status" value="1"/>
</dbReference>
<dbReference type="SUPFAM" id="SSF53300">
    <property type="entry name" value="vWA-like"/>
    <property type="match status" value="1"/>
</dbReference>
<dbReference type="PANTHER" id="PTHR39338:SF6">
    <property type="entry name" value="BLL5662 PROTEIN"/>
    <property type="match status" value="1"/>
</dbReference>
<dbReference type="InterPro" id="IPR036465">
    <property type="entry name" value="vWFA_dom_sf"/>
</dbReference>
<protein>
    <recommendedName>
        <fullName evidence="4">VWFA domain-containing protein</fullName>
    </recommendedName>
</protein>
<dbReference type="InterPro" id="IPR008912">
    <property type="entry name" value="Uncharacterised_CoxE"/>
</dbReference>